<dbReference type="EMBL" id="VTWT01000007">
    <property type="protein sequence ID" value="KAA9331828.1"/>
    <property type="molecule type" value="Genomic_DNA"/>
</dbReference>
<comment type="caution">
    <text evidence="1">The sequence shown here is derived from an EMBL/GenBank/DDBJ whole genome shotgun (WGS) entry which is preliminary data.</text>
</comment>
<dbReference type="AlphaFoldDB" id="A0A5N1IPY4"/>
<protein>
    <submittedName>
        <fullName evidence="1">Uncharacterized protein</fullName>
    </submittedName>
</protein>
<organism evidence="1 2">
    <name type="scientific">Adhaeribacter soli</name>
    <dbReference type="NCBI Taxonomy" id="2607655"/>
    <lineage>
        <taxon>Bacteria</taxon>
        <taxon>Pseudomonadati</taxon>
        <taxon>Bacteroidota</taxon>
        <taxon>Cytophagia</taxon>
        <taxon>Cytophagales</taxon>
        <taxon>Hymenobacteraceae</taxon>
        <taxon>Adhaeribacter</taxon>
    </lineage>
</organism>
<gene>
    <name evidence="1" type="ORF">F0P94_13595</name>
</gene>
<proteinExistence type="predicted"/>
<reference evidence="1 2" key="1">
    <citation type="submission" date="2019-09" db="EMBL/GenBank/DDBJ databases">
        <title>Genome sequence of Adhaeribacter sp. M2.</title>
        <authorList>
            <person name="Srinivasan S."/>
        </authorList>
    </citation>
    <scope>NUCLEOTIDE SEQUENCE [LARGE SCALE GENOMIC DNA]</scope>
    <source>
        <strain evidence="1 2">M2</strain>
    </source>
</reference>
<evidence type="ECO:0000313" key="2">
    <source>
        <dbReference type="Proteomes" id="UP000326570"/>
    </source>
</evidence>
<sequence length="349" mass="39365">MAALTFFAATPTVFAQVANDNIEQRLKLKPEQSWPSSTVNCTVQRTCVDEKLTGKCVEYHNDQWFEFTPPAPGQYFVNINGQQCRDTRGVQLVVLTGKPCEVESYQIISCTSLGTQDDVFVTLENLQAGKPYLLNIDGYLHDQCWFVLQVSREPRGLPAFTTLPIPSGLPSSKVCTLNWHLLDTVKAQRFSIMRREAKAFKTTEVATVPAIRDSYGALFPDYTFIDTLPMPGNYFYQVVADGAEAPVMVLQEWRSWRKLTAQSPVWLNLPLDKYPNGADIAVLVTDPASGRVLRKARFIRKKKESNQNKLLISDWQQQGIRQILVRISWLKGGNQTESSEKLVTLPEAE</sequence>
<evidence type="ECO:0000313" key="1">
    <source>
        <dbReference type="EMBL" id="KAA9331828.1"/>
    </source>
</evidence>
<keyword evidence="2" id="KW-1185">Reference proteome</keyword>
<dbReference type="Proteomes" id="UP000326570">
    <property type="component" value="Unassembled WGS sequence"/>
</dbReference>
<name>A0A5N1IPY4_9BACT</name>
<dbReference type="RefSeq" id="WP_150904437.1">
    <property type="nucleotide sequence ID" value="NZ_VTWT01000007.1"/>
</dbReference>
<accession>A0A5N1IPY4</accession>